<dbReference type="GO" id="GO:0006979">
    <property type="term" value="P:response to oxidative stress"/>
    <property type="evidence" value="ECO:0007669"/>
    <property type="project" value="InterPro"/>
</dbReference>
<dbReference type="InterPro" id="IPR019953">
    <property type="entry name" value="OHR"/>
</dbReference>
<evidence type="ECO:0000313" key="3">
    <source>
        <dbReference type="Proteomes" id="UP000027073"/>
    </source>
</evidence>
<dbReference type="Pfam" id="PF02566">
    <property type="entry name" value="OsmC"/>
    <property type="match status" value="1"/>
</dbReference>
<dbReference type="OrthoDB" id="60422at2759"/>
<dbReference type="AlphaFoldDB" id="A0A067NV54"/>
<reference evidence="3" key="1">
    <citation type="journal article" date="2014" name="Proc. Natl. Acad. Sci. U.S.A.">
        <title>Extensive sampling of basidiomycete genomes demonstrates inadequacy of the white-rot/brown-rot paradigm for wood decay fungi.</title>
        <authorList>
            <person name="Riley R."/>
            <person name="Salamov A.A."/>
            <person name="Brown D.W."/>
            <person name="Nagy L.G."/>
            <person name="Floudas D."/>
            <person name="Held B.W."/>
            <person name="Levasseur A."/>
            <person name="Lombard V."/>
            <person name="Morin E."/>
            <person name="Otillar R."/>
            <person name="Lindquist E.A."/>
            <person name="Sun H."/>
            <person name="LaButti K.M."/>
            <person name="Schmutz J."/>
            <person name="Jabbour D."/>
            <person name="Luo H."/>
            <person name="Baker S.E."/>
            <person name="Pisabarro A.G."/>
            <person name="Walton J.D."/>
            <person name="Blanchette R.A."/>
            <person name="Henrissat B."/>
            <person name="Martin F."/>
            <person name="Cullen D."/>
            <person name="Hibbett D.S."/>
            <person name="Grigoriev I.V."/>
        </authorList>
    </citation>
    <scope>NUCLEOTIDE SEQUENCE [LARGE SCALE GENOMIC DNA]</scope>
    <source>
        <strain evidence="3">PC15</strain>
    </source>
</reference>
<dbReference type="SUPFAM" id="SSF82784">
    <property type="entry name" value="OsmC-like"/>
    <property type="match status" value="1"/>
</dbReference>
<proteinExistence type="inferred from homology"/>
<gene>
    <name evidence="2" type="ORF">PLEOSDRAFT_1089359</name>
</gene>
<protein>
    <recommendedName>
        <fullName evidence="4">Organic hydroperoxide resistance protein</fullName>
    </recommendedName>
</protein>
<evidence type="ECO:0008006" key="4">
    <source>
        <dbReference type="Google" id="ProtNLM"/>
    </source>
</evidence>
<dbReference type="HOGENOM" id="CLU_106355_0_0_1"/>
<dbReference type="Gene3D" id="2.20.25.10">
    <property type="match status" value="1"/>
</dbReference>
<accession>A0A067NV54</accession>
<name>A0A067NV54_PLEO1</name>
<evidence type="ECO:0000256" key="1">
    <source>
        <dbReference type="ARBA" id="ARBA00007378"/>
    </source>
</evidence>
<organism evidence="2 3">
    <name type="scientific">Pleurotus ostreatus (strain PC15)</name>
    <name type="common">Oyster mushroom</name>
    <dbReference type="NCBI Taxonomy" id="1137138"/>
    <lineage>
        <taxon>Eukaryota</taxon>
        <taxon>Fungi</taxon>
        <taxon>Dikarya</taxon>
        <taxon>Basidiomycota</taxon>
        <taxon>Agaricomycotina</taxon>
        <taxon>Agaricomycetes</taxon>
        <taxon>Agaricomycetidae</taxon>
        <taxon>Agaricales</taxon>
        <taxon>Pleurotineae</taxon>
        <taxon>Pleurotaceae</taxon>
        <taxon>Pleurotus</taxon>
    </lineage>
</organism>
<dbReference type="InterPro" id="IPR003718">
    <property type="entry name" value="OsmC/Ohr_fam"/>
</dbReference>
<comment type="similarity">
    <text evidence="1">Belongs to the OsmC/Ohr family.</text>
</comment>
<dbReference type="InParanoid" id="A0A067NV54"/>
<dbReference type="InterPro" id="IPR015946">
    <property type="entry name" value="KH_dom-like_a/b"/>
</dbReference>
<sequence length="163" mass="16885">MLRTGARSILSVIARSPRNVRSLTSGPLKLKDTKYTAVGVASGAGRNGQTECNGLKLQLATPKELGGTGQGENPEQLFAMGYSACFLGALQAVAARAGQKDKITNAVVNAKVHLGEPEGLGGFGIGVELEVSGAPKDLVDAAHEFCPYSRSLKYGVDVTAKVV</sequence>
<dbReference type="InterPro" id="IPR036102">
    <property type="entry name" value="OsmC/Ohrsf"/>
</dbReference>
<dbReference type="Proteomes" id="UP000027073">
    <property type="component" value="Unassembled WGS sequence"/>
</dbReference>
<dbReference type="VEuPathDB" id="FungiDB:PLEOSDRAFT_1089359"/>
<dbReference type="NCBIfam" id="TIGR03561">
    <property type="entry name" value="organ_hyd_perox"/>
    <property type="match status" value="1"/>
</dbReference>
<evidence type="ECO:0000313" key="2">
    <source>
        <dbReference type="EMBL" id="KDQ27501.1"/>
    </source>
</evidence>
<dbReference type="PANTHER" id="PTHR33797">
    <property type="entry name" value="ORGANIC HYDROPEROXIDE RESISTANCE PROTEIN-LIKE"/>
    <property type="match status" value="1"/>
</dbReference>
<dbReference type="PANTHER" id="PTHR33797:SF2">
    <property type="entry name" value="ORGANIC HYDROPEROXIDE RESISTANCE PROTEIN-LIKE"/>
    <property type="match status" value="1"/>
</dbReference>
<dbReference type="EMBL" id="KL198008">
    <property type="protein sequence ID" value="KDQ27501.1"/>
    <property type="molecule type" value="Genomic_DNA"/>
</dbReference>
<dbReference type="Gene3D" id="3.30.300.20">
    <property type="match status" value="1"/>
</dbReference>